<dbReference type="PROSITE" id="PS51375">
    <property type="entry name" value="PPR"/>
    <property type="match status" value="3"/>
</dbReference>
<dbReference type="SUPFAM" id="SSF52833">
    <property type="entry name" value="Thioredoxin-like"/>
    <property type="match status" value="1"/>
</dbReference>
<name>A0AAE2BI96_9LAMI</name>
<dbReference type="Pfam" id="PF12854">
    <property type="entry name" value="PPR_1"/>
    <property type="match status" value="1"/>
</dbReference>
<keyword evidence="6" id="KW-1185">Reference proteome</keyword>
<evidence type="ECO:0000256" key="3">
    <source>
        <dbReference type="PROSITE-ProRule" id="PRU00708"/>
    </source>
</evidence>
<dbReference type="PANTHER" id="PTHR46128:SF332">
    <property type="entry name" value="PENTACOTRIPEPTIDE-REPEAT REGION OF PRORP DOMAIN-CONTAINING PROTEIN"/>
    <property type="match status" value="1"/>
</dbReference>
<feature type="repeat" description="PPR" evidence="3">
    <location>
        <begin position="44"/>
        <end position="78"/>
    </location>
</feature>
<reference evidence="5" key="1">
    <citation type="submission" date="2020-06" db="EMBL/GenBank/DDBJ databases">
        <authorList>
            <person name="Li T."/>
            <person name="Hu X."/>
            <person name="Zhang T."/>
            <person name="Song X."/>
            <person name="Zhang H."/>
            <person name="Dai N."/>
            <person name="Sheng W."/>
            <person name="Hou X."/>
            <person name="Wei L."/>
        </authorList>
    </citation>
    <scope>NUCLEOTIDE SEQUENCE</scope>
    <source>
        <strain evidence="5">K16</strain>
        <tissue evidence="5">Leaf</tissue>
    </source>
</reference>
<evidence type="ECO:0000256" key="2">
    <source>
        <dbReference type="ARBA" id="ARBA00022737"/>
    </source>
</evidence>
<gene>
    <name evidence="5" type="ORF">Sango_2511000</name>
</gene>
<protein>
    <submittedName>
        <fullName evidence="5">Thioredoxin O1, mitochondrial</fullName>
    </submittedName>
</protein>
<evidence type="ECO:0000259" key="4">
    <source>
        <dbReference type="Pfam" id="PF00085"/>
    </source>
</evidence>
<feature type="domain" description="Thioredoxin" evidence="4">
    <location>
        <begin position="110"/>
        <end position="177"/>
    </location>
</feature>
<evidence type="ECO:0000256" key="1">
    <source>
        <dbReference type="ARBA" id="ARBA00007626"/>
    </source>
</evidence>
<dbReference type="InterPro" id="IPR036249">
    <property type="entry name" value="Thioredoxin-like_sf"/>
</dbReference>
<dbReference type="InterPro" id="IPR050872">
    <property type="entry name" value="PPR_P_subfamily"/>
</dbReference>
<accession>A0AAE2BI96</accession>
<sequence length="181" mass="20331">MISVGYKANAFTYSSLIRGFFQVGKSDKAILLWKEMAEKDCKDNEVCYSVLIHGLCKDGKLKDALMIWKHVLAKGLTPDTVAYSSMIHGLCNAGLIEQGLDLFNEMLYRLLSPVIRQLTEKYPHVTTYKIDINKGGLENALSKLNIHSVPTLHFFQDGEKASEVIGADVQRLKDTMEALYK</sequence>
<proteinExistence type="inferred from homology"/>
<dbReference type="EMBL" id="JACGWL010000015">
    <property type="protein sequence ID" value="KAK4386404.1"/>
    <property type="molecule type" value="Genomic_DNA"/>
</dbReference>
<feature type="repeat" description="PPR" evidence="3">
    <location>
        <begin position="79"/>
        <end position="113"/>
    </location>
</feature>
<dbReference type="NCBIfam" id="TIGR00756">
    <property type="entry name" value="PPR"/>
    <property type="match status" value="3"/>
</dbReference>
<reference evidence="5" key="2">
    <citation type="journal article" date="2024" name="Plant">
        <title>Genomic evolution and insights into agronomic trait innovations of Sesamum species.</title>
        <authorList>
            <person name="Miao H."/>
            <person name="Wang L."/>
            <person name="Qu L."/>
            <person name="Liu H."/>
            <person name="Sun Y."/>
            <person name="Le M."/>
            <person name="Wang Q."/>
            <person name="Wei S."/>
            <person name="Zheng Y."/>
            <person name="Lin W."/>
            <person name="Duan Y."/>
            <person name="Cao H."/>
            <person name="Xiong S."/>
            <person name="Wang X."/>
            <person name="Wei L."/>
            <person name="Li C."/>
            <person name="Ma Q."/>
            <person name="Ju M."/>
            <person name="Zhao R."/>
            <person name="Li G."/>
            <person name="Mu C."/>
            <person name="Tian Q."/>
            <person name="Mei H."/>
            <person name="Zhang T."/>
            <person name="Gao T."/>
            <person name="Zhang H."/>
        </authorList>
    </citation>
    <scope>NUCLEOTIDE SEQUENCE</scope>
    <source>
        <strain evidence="5">K16</strain>
    </source>
</reference>
<evidence type="ECO:0000313" key="5">
    <source>
        <dbReference type="EMBL" id="KAK4386404.1"/>
    </source>
</evidence>
<dbReference type="InterPro" id="IPR013766">
    <property type="entry name" value="Thioredoxin_domain"/>
</dbReference>
<dbReference type="InterPro" id="IPR002885">
    <property type="entry name" value="PPR_rpt"/>
</dbReference>
<dbReference type="PANTHER" id="PTHR46128">
    <property type="entry name" value="MITOCHONDRIAL GROUP I INTRON SPLICING FACTOR CCM1"/>
    <property type="match status" value="1"/>
</dbReference>
<dbReference type="GO" id="GO:0006950">
    <property type="term" value="P:response to stress"/>
    <property type="evidence" value="ECO:0007669"/>
    <property type="project" value="UniProtKB-ARBA"/>
</dbReference>
<dbReference type="Proteomes" id="UP001289374">
    <property type="component" value="Unassembled WGS sequence"/>
</dbReference>
<dbReference type="Pfam" id="PF13041">
    <property type="entry name" value="PPR_2"/>
    <property type="match status" value="1"/>
</dbReference>
<organism evidence="5 6">
    <name type="scientific">Sesamum angolense</name>
    <dbReference type="NCBI Taxonomy" id="2727404"/>
    <lineage>
        <taxon>Eukaryota</taxon>
        <taxon>Viridiplantae</taxon>
        <taxon>Streptophyta</taxon>
        <taxon>Embryophyta</taxon>
        <taxon>Tracheophyta</taxon>
        <taxon>Spermatophyta</taxon>
        <taxon>Magnoliopsida</taxon>
        <taxon>eudicotyledons</taxon>
        <taxon>Gunneridae</taxon>
        <taxon>Pentapetalae</taxon>
        <taxon>asterids</taxon>
        <taxon>lamiids</taxon>
        <taxon>Lamiales</taxon>
        <taxon>Pedaliaceae</taxon>
        <taxon>Sesamum</taxon>
    </lineage>
</organism>
<feature type="repeat" description="PPR" evidence="3">
    <location>
        <begin position="9"/>
        <end position="43"/>
    </location>
</feature>
<dbReference type="AlphaFoldDB" id="A0AAE2BI96"/>
<dbReference type="InterPro" id="IPR011990">
    <property type="entry name" value="TPR-like_helical_dom_sf"/>
</dbReference>
<dbReference type="Gene3D" id="3.40.30.10">
    <property type="entry name" value="Glutaredoxin"/>
    <property type="match status" value="1"/>
</dbReference>
<dbReference type="Pfam" id="PF00085">
    <property type="entry name" value="Thioredoxin"/>
    <property type="match status" value="1"/>
</dbReference>
<comment type="caution">
    <text evidence="5">The sequence shown here is derived from an EMBL/GenBank/DDBJ whole genome shotgun (WGS) entry which is preliminary data.</text>
</comment>
<evidence type="ECO:0000313" key="6">
    <source>
        <dbReference type="Proteomes" id="UP001289374"/>
    </source>
</evidence>
<dbReference type="CDD" id="cd02947">
    <property type="entry name" value="TRX_family"/>
    <property type="match status" value="1"/>
</dbReference>
<dbReference type="Gene3D" id="1.25.40.10">
    <property type="entry name" value="Tetratricopeptide repeat domain"/>
    <property type="match status" value="1"/>
</dbReference>
<comment type="similarity">
    <text evidence="1">Belongs to the PPR family. P subfamily.</text>
</comment>
<keyword evidence="2" id="KW-0677">Repeat</keyword>